<dbReference type="EMBL" id="JAACJJ010000003">
    <property type="protein sequence ID" value="KAF5328760.1"/>
    <property type="molecule type" value="Genomic_DNA"/>
</dbReference>
<protein>
    <submittedName>
        <fullName evidence="2">Uncharacterized protein</fullName>
    </submittedName>
</protein>
<sequence>MPIEALVADCVTTSVDVELDRHQMLQLNGEDAVTAVAIHRNTVLGSLLDTFEDGEKQSLYLNAVVVGSTMLSPDDVNNAADKEAIFSIEEEHATGAKIASLFTLDVNASVFPLTAASILSTGPHGDEVFVVNIQPPIFKTATTPKTPGKAPLTVPPVFTPYGLIGRKARAHKTMDDVMFDTAELIEDEEKKDTVATVKVMLLSEVLQFGDGQLEGASGASGDGDDKGQNSPFN</sequence>
<gene>
    <name evidence="2" type="ORF">D9619_011565</name>
</gene>
<name>A0A8H5BSH8_9AGAR</name>
<evidence type="ECO:0000313" key="2">
    <source>
        <dbReference type="EMBL" id="KAF5328760.1"/>
    </source>
</evidence>
<evidence type="ECO:0000313" key="3">
    <source>
        <dbReference type="Proteomes" id="UP000567179"/>
    </source>
</evidence>
<feature type="region of interest" description="Disordered" evidence="1">
    <location>
        <begin position="212"/>
        <end position="233"/>
    </location>
</feature>
<comment type="caution">
    <text evidence="2">The sequence shown here is derived from an EMBL/GenBank/DDBJ whole genome shotgun (WGS) entry which is preliminary data.</text>
</comment>
<evidence type="ECO:0000256" key="1">
    <source>
        <dbReference type="SAM" id="MobiDB-lite"/>
    </source>
</evidence>
<dbReference type="Proteomes" id="UP000567179">
    <property type="component" value="Unassembled WGS sequence"/>
</dbReference>
<organism evidence="2 3">
    <name type="scientific">Psilocybe cf. subviscida</name>
    <dbReference type="NCBI Taxonomy" id="2480587"/>
    <lineage>
        <taxon>Eukaryota</taxon>
        <taxon>Fungi</taxon>
        <taxon>Dikarya</taxon>
        <taxon>Basidiomycota</taxon>
        <taxon>Agaricomycotina</taxon>
        <taxon>Agaricomycetes</taxon>
        <taxon>Agaricomycetidae</taxon>
        <taxon>Agaricales</taxon>
        <taxon>Agaricineae</taxon>
        <taxon>Strophariaceae</taxon>
        <taxon>Psilocybe</taxon>
    </lineage>
</organism>
<accession>A0A8H5BSH8</accession>
<reference evidence="2 3" key="1">
    <citation type="journal article" date="2020" name="ISME J.">
        <title>Uncovering the hidden diversity of litter-decomposition mechanisms in mushroom-forming fungi.</title>
        <authorList>
            <person name="Floudas D."/>
            <person name="Bentzer J."/>
            <person name="Ahren D."/>
            <person name="Johansson T."/>
            <person name="Persson P."/>
            <person name="Tunlid A."/>
        </authorList>
    </citation>
    <scope>NUCLEOTIDE SEQUENCE [LARGE SCALE GENOMIC DNA]</scope>
    <source>
        <strain evidence="2 3">CBS 101986</strain>
    </source>
</reference>
<keyword evidence="3" id="KW-1185">Reference proteome</keyword>
<proteinExistence type="predicted"/>
<dbReference type="AlphaFoldDB" id="A0A8H5BSH8"/>